<keyword evidence="9" id="KW-0411">Iron-sulfur</keyword>
<dbReference type="InterPro" id="IPR019575">
    <property type="entry name" value="Nuop51_4Fe4S-bd"/>
</dbReference>
<evidence type="ECO:0000256" key="4">
    <source>
        <dbReference type="ARBA" id="ARBA00022485"/>
    </source>
</evidence>
<dbReference type="RefSeq" id="WP_211471069.1">
    <property type="nucleotide sequence ID" value="NZ_JAGSXH010000130.1"/>
</dbReference>
<dbReference type="PANTHER" id="PTHR11780:SF10">
    <property type="entry name" value="NADH DEHYDROGENASE [UBIQUINONE] FLAVOPROTEIN 1, MITOCHONDRIAL"/>
    <property type="match status" value="1"/>
</dbReference>
<organism evidence="13 14">
    <name type="scientific">Actinocrinis puniceicyclus</name>
    <dbReference type="NCBI Taxonomy" id="977794"/>
    <lineage>
        <taxon>Bacteria</taxon>
        <taxon>Bacillati</taxon>
        <taxon>Actinomycetota</taxon>
        <taxon>Actinomycetes</taxon>
        <taxon>Catenulisporales</taxon>
        <taxon>Actinospicaceae</taxon>
        <taxon>Actinocrinis</taxon>
    </lineage>
</organism>
<dbReference type="InterPro" id="IPR050837">
    <property type="entry name" value="ComplexI_51kDa_subunit"/>
</dbReference>
<dbReference type="InterPro" id="IPR019554">
    <property type="entry name" value="Soluble_ligand-bd"/>
</dbReference>
<evidence type="ECO:0000256" key="5">
    <source>
        <dbReference type="ARBA" id="ARBA00022630"/>
    </source>
</evidence>
<dbReference type="PANTHER" id="PTHR11780">
    <property type="entry name" value="NADH-UBIQUINONE OXIDOREDUCTASE FLAVOPROTEIN 1 NDUFV1"/>
    <property type="match status" value="1"/>
</dbReference>
<feature type="domain" description="Soluble ligand binding" evidence="11">
    <location>
        <begin position="252"/>
        <end position="287"/>
    </location>
</feature>
<dbReference type="Pfam" id="PF10531">
    <property type="entry name" value="SLBB"/>
    <property type="match status" value="1"/>
</dbReference>
<evidence type="ECO:0000259" key="10">
    <source>
        <dbReference type="Pfam" id="PF01512"/>
    </source>
</evidence>
<evidence type="ECO:0000256" key="9">
    <source>
        <dbReference type="ARBA" id="ARBA00023014"/>
    </source>
</evidence>
<evidence type="ECO:0000256" key="8">
    <source>
        <dbReference type="ARBA" id="ARBA00023004"/>
    </source>
</evidence>
<keyword evidence="8" id="KW-0408">Iron</keyword>
<dbReference type="Gene3D" id="1.20.1440.230">
    <property type="entry name" value="NADH-ubiquinone oxidoreductase 51kDa subunit, iron-sulphur binding domain"/>
    <property type="match status" value="1"/>
</dbReference>
<keyword evidence="7" id="KW-0479">Metal-binding</keyword>
<dbReference type="Gene3D" id="3.40.50.11540">
    <property type="entry name" value="NADH-ubiquinone oxidoreductase 51kDa subunit"/>
    <property type="match status" value="1"/>
</dbReference>
<evidence type="ECO:0000256" key="1">
    <source>
        <dbReference type="ARBA" id="ARBA00001917"/>
    </source>
</evidence>
<proteinExistence type="inferred from homology"/>
<comment type="cofactor">
    <cofactor evidence="2">
        <name>[4Fe-4S] cluster</name>
        <dbReference type="ChEBI" id="CHEBI:49883"/>
    </cofactor>
</comment>
<dbReference type="SUPFAM" id="SSF140490">
    <property type="entry name" value="Nqo1C-terminal domain-like"/>
    <property type="match status" value="1"/>
</dbReference>
<evidence type="ECO:0000313" key="14">
    <source>
        <dbReference type="Proteomes" id="UP000677913"/>
    </source>
</evidence>
<evidence type="ECO:0000256" key="6">
    <source>
        <dbReference type="ARBA" id="ARBA00022643"/>
    </source>
</evidence>
<keyword evidence="4" id="KW-0004">4Fe-4S</keyword>
<dbReference type="Gene3D" id="3.10.20.600">
    <property type="match status" value="1"/>
</dbReference>
<dbReference type="SUPFAM" id="SSF142984">
    <property type="entry name" value="Nqo1 middle domain-like"/>
    <property type="match status" value="1"/>
</dbReference>
<evidence type="ECO:0000256" key="2">
    <source>
        <dbReference type="ARBA" id="ARBA00001966"/>
    </source>
</evidence>
<dbReference type="AlphaFoldDB" id="A0A8J7WSZ5"/>
<evidence type="ECO:0000256" key="3">
    <source>
        <dbReference type="ARBA" id="ARBA00007523"/>
    </source>
</evidence>
<evidence type="ECO:0000259" key="12">
    <source>
        <dbReference type="Pfam" id="PF10589"/>
    </source>
</evidence>
<dbReference type="GO" id="GO:0003954">
    <property type="term" value="F:NADH dehydrogenase activity"/>
    <property type="evidence" value="ECO:0007669"/>
    <property type="project" value="TreeGrafter"/>
</dbReference>
<comment type="cofactor">
    <cofactor evidence="1">
        <name>FMN</name>
        <dbReference type="ChEBI" id="CHEBI:58210"/>
    </cofactor>
</comment>
<dbReference type="InterPro" id="IPR037225">
    <property type="entry name" value="Nuo51_FMN-bd_sf"/>
</dbReference>
<dbReference type="GO" id="GO:0046872">
    <property type="term" value="F:metal ion binding"/>
    <property type="evidence" value="ECO:0007669"/>
    <property type="project" value="UniProtKB-KW"/>
</dbReference>
<feature type="domain" description="NADH-ubiquinone oxidoreductase 51kDa subunit FMN-binding" evidence="10">
    <location>
        <begin position="61"/>
        <end position="227"/>
    </location>
</feature>
<dbReference type="Pfam" id="PF01512">
    <property type="entry name" value="Complex1_51K"/>
    <property type="match status" value="1"/>
</dbReference>
<dbReference type="SUPFAM" id="SSF142019">
    <property type="entry name" value="Nqo1 FMN-binding domain-like"/>
    <property type="match status" value="1"/>
</dbReference>
<dbReference type="EMBL" id="JAGSXH010000130">
    <property type="protein sequence ID" value="MBS2966215.1"/>
    <property type="molecule type" value="Genomic_DNA"/>
</dbReference>
<comment type="similarity">
    <text evidence="3">Belongs to the complex I 51 kDa subunit family.</text>
</comment>
<dbReference type="GO" id="GO:0045333">
    <property type="term" value="P:cellular respiration"/>
    <property type="evidence" value="ECO:0007669"/>
    <property type="project" value="TreeGrafter"/>
</dbReference>
<sequence>MSQPSDPTAQLPTAQFPTAQFPTAVPPPGLLDGSAHLPTHVATFGALPALAAEQVLAAAGRAGLTGRGGAGFPVERKMRAVAASAAKSRRGARSEPVVIANGCEGEPASGKDGALLRRSPHLVLDGIALAARAVGARTAYLCVHEDDSAVRQTVQDAIAQREAVRSDEVDVVVVGVPARYSASEETALVSAVEGGPALPRFTPPRPFERGVGGRPTLINNVETLAHLALICRRGPDWFRAAGTPDAPGTTLVTVSGAVAAPSVHEIPLGIPVSELIALAGGATEPLQALLVGGYFGTWLPAADAPHTPVTPRGLAAAGTSLGAGVFVAFPQAACGLAETARVARYLARHSAGQCGPCVNGLPALASALEALAFKGDQRAPAYLNRMTGFVTGRGACRLPDGATRLITSALTVFAQDVRAHARSGPCPAARRAPLLPTPAEPGAGLGAASALSGASARGVVAR</sequence>
<evidence type="ECO:0000313" key="13">
    <source>
        <dbReference type="EMBL" id="MBS2966215.1"/>
    </source>
</evidence>
<accession>A0A8J7WSZ5</accession>
<comment type="caution">
    <text evidence="13">The sequence shown here is derived from an EMBL/GenBank/DDBJ whole genome shotgun (WGS) entry which is preliminary data.</text>
</comment>
<keyword evidence="6" id="KW-0288">FMN</keyword>
<feature type="domain" description="NADH-ubiquinone oxidoreductase 51kDa subunit iron-sulphur binding" evidence="12">
    <location>
        <begin position="339"/>
        <end position="420"/>
    </location>
</feature>
<keyword evidence="5" id="KW-0285">Flavoprotein</keyword>
<keyword evidence="14" id="KW-1185">Reference proteome</keyword>
<dbReference type="Pfam" id="PF10589">
    <property type="entry name" value="NADH_4Fe-4S"/>
    <property type="match status" value="1"/>
</dbReference>
<name>A0A8J7WSZ5_9ACTN</name>
<evidence type="ECO:0000256" key="7">
    <source>
        <dbReference type="ARBA" id="ARBA00022723"/>
    </source>
</evidence>
<evidence type="ECO:0000259" key="11">
    <source>
        <dbReference type="Pfam" id="PF10531"/>
    </source>
</evidence>
<gene>
    <name evidence="13" type="ORF">KGA66_24435</name>
</gene>
<dbReference type="Proteomes" id="UP000677913">
    <property type="component" value="Unassembled WGS sequence"/>
</dbReference>
<dbReference type="InterPro" id="IPR037207">
    <property type="entry name" value="Nuop51_4Fe4S-bd_sf"/>
</dbReference>
<dbReference type="GO" id="GO:0051539">
    <property type="term" value="F:4 iron, 4 sulfur cluster binding"/>
    <property type="evidence" value="ECO:0007669"/>
    <property type="project" value="UniProtKB-KW"/>
</dbReference>
<dbReference type="InterPro" id="IPR011538">
    <property type="entry name" value="Nuo51_FMN-bd"/>
</dbReference>
<protein>
    <submittedName>
        <fullName evidence="13">SLBB domain-containing protein</fullName>
    </submittedName>
</protein>
<reference evidence="13" key="1">
    <citation type="submission" date="2021-04" db="EMBL/GenBank/DDBJ databases">
        <title>Genome based classification of Actinospica acidithermotolerans sp. nov., an actinobacterium isolated from an Indonesian hot spring.</title>
        <authorList>
            <person name="Kusuma A.B."/>
            <person name="Putra K.E."/>
            <person name="Nafisah S."/>
            <person name="Loh J."/>
            <person name="Nouioui I."/>
            <person name="Goodfellow M."/>
        </authorList>
    </citation>
    <scope>NUCLEOTIDE SEQUENCE</scope>
    <source>
        <strain evidence="13">DSM 45618</strain>
    </source>
</reference>